<dbReference type="CDD" id="cd02440">
    <property type="entry name" value="AdoMet_MTases"/>
    <property type="match status" value="1"/>
</dbReference>
<dbReference type="PROSITE" id="PS51585">
    <property type="entry name" value="SAM_MT_TPMT"/>
    <property type="match status" value="1"/>
</dbReference>
<dbReference type="PANTHER" id="PTHR32183">
    <property type="match status" value="1"/>
</dbReference>
<evidence type="ECO:0000313" key="5">
    <source>
        <dbReference type="EMBL" id="QQT99337.1"/>
    </source>
</evidence>
<evidence type="ECO:0000256" key="2">
    <source>
        <dbReference type="ARBA" id="ARBA00022603"/>
    </source>
</evidence>
<organism evidence="5 6">
    <name type="scientific">Myroides odoratus</name>
    <name type="common">Flavobacterium odoratum</name>
    <dbReference type="NCBI Taxonomy" id="256"/>
    <lineage>
        <taxon>Bacteria</taxon>
        <taxon>Pseudomonadati</taxon>
        <taxon>Bacteroidota</taxon>
        <taxon>Flavobacteriia</taxon>
        <taxon>Flavobacteriales</taxon>
        <taxon>Flavobacteriaceae</taxon>
        <taxon>Myroides</taxon>
    </lineage>
</organism>
<dbReference type="GO" id="GO:0032259">
    <property type="term" value="P:methylation"/>
    <property type="evidence" value="ECO:0007669"/>
    <property type="project" value="UniProtKB-KW"/>
</dbReference>
<keyword evidence="3" id="KW-0808">Transferase</keyword>
<accession>A0A9Q6Z7M4</accession>
<evidence type="ECO:0000313" key="6">
    <source>
        <dbReference type="Proteomes" id="UP000596202"/>
    </source>
</evidence>
<dbReference type="PANTHER" id="PTHR32183:SF6">
    <property type="entry name" value="CYSTEINE SULFINATE DESULFINASE_CYSTEINE DESULFURASE AND RELATED ENZYMES"/>
    <property type="match status" value="1"/>
</dbReference>
<gene>
    <name evidence="5" type="ORF">I6I88_14195</name>
</gene>
<name>A0A9Q6Z7M4_MYROD</name>
<keyword evidence="4" id="KW-0949">S-adenosyl-L-methionine</keyword>
<evidence type="ECO:0000256" key="4">
    <source>
        <dbReference type="ARBA" id="ARBA00022691"/>
    </source>
</evidence>
<proteinExistence type="predicted"/>
<reference evidence="5 6" key="1">
    <citation type="submission" date="2021-01" db="EMBL/GenBank/DDBJ databases">
        <title>FDA dAtabase for Regulatory Grade micrObial Sequences (FDA-ARGOS): Supporting development and validation of Infectious Disease Dx tests.</title>
        <authorList>
            <person name="Sproer C."/>
            <person name="Gronow S."/>
            <person name="Severitt S."/>
            <person name="Schroder I."/>
            <person name="Tallon L."/>
            <person name="Sadzewicz L."/>
            <person name="Zhao X."/>
            <person name="Boylan J."/>
            <person name="Ott S."/>
            <person name="Bowen H."/>
            <person name="Vavikolanu K."/>
            <person name="Mehta A."/>
            <person name="Aluvathingal J."/>
            <person name="Nadendla S."/>
            <person name="Lowell S."/>
            <person name="Myers T."/>
            <person name="Yan Y."/>
            <person name="Sichtig H."/>
        </authorList>
    </citation>
    <scope>NUCLEOTIDE SEQUENCE [LARGE SCALE GENOMIC DNA]</scope>
    <source>
        <strain evidence="5 6">FDAARGOS_1131</strain>
    </source>
</reference>
<sequence>MDIWIMKSMTKMLNKSYWEDRYQNKEDFWNAKSITTPLKEYIDQLEDKSVHILVPGVGHGHELVYLLKQGFTQSVGVDFTTMAFEQTIENEPSITKDVVVLADFFQHQGKYDLILEQTFFCSLPIEKRKDYVQKMHELLQPEGKLVGLLFDTTFDLDTPPYGGNREEYLALFEPYFTIEVMERAFNSIKPRQDRELFIILKKKIWHKKSF</sequence>
<dbReference type="GeneID" id="93528822"/>
<dbReference type="Proteomes" id="UP000596202">
    <property type="component" value="Chromosome"/>
</dbReference>
<evidence type="ECO:0000256" key="1">
    <source>
        <dbReference type="ARBA" id="ARBA00022553"/>
    </source>
</evidence>
<keyword evidence="2 5" id="KW-0489">Methyltransferase</keyword>
<dbReference type="Gene3D" id="3.40.50.150">
    <property type="entry name" value="Vaccinia Virus protein VP39"/>
    <property type="match status" value="1"/>
</dbReference>
<dbReference type="AlphaFoldDB" id="A0A9Q6Z7M4"/>
<dbReference type="GO" id="GO:0008757">
    <property type="term" value="F:S-adenosylmethionine-dependent methyltransferase activity"/>
    <property type="evidence" value="ECO:0007669"/>
    <property type="project" value="InterPro"/>
</dbReference>
<evidence type="ECO:0000256" key="3">
    <source>
        <dbReference type="ARBA" id="ARBA00022679"/>
    </source>
</evidence>
<dbReference type="Pfam" id="PF05724">
    <property type="entry name" value="TPMT"/>
    <property type="match status" value="1"/>
</dbReference>
<dbReference type="InterPro" id="IPR008854">
    <property type="entry name" value="TPMT"/>
</dbReference>
<keyword evidence="1" id="KW-0597">Phosphoprotein</keyword>
<dbReference type="OrthoDB" id="9778208at2"/>
<dbReference type="SUPFAM" id="SSF53335">
    <property type="entry name" value="S-adenosyl-L-methionine-dependent methyltransferases"/>
    <property type="match status" value="1"/>
</dbReference>
<dbReference type="InterPro" id="IPR029063">
    <property type="entry name" value="SAM-dependent_MTases_sf"/>
</dbReference>
<protein>
    <submittedName>
        <fullName evidence="5">Methyltransferase domain-containing protein</fullName>
    </submittedName>
</protein>
<dbReference type="EMBL" id="CP068108">
    <property type="protein sequence ID" value="QQT99337.1"/>
    <property type="molecule type" value="Genomic_DNA"/>
</dbReference>
<dbReference type="RefSeq" id="WP_002987299.1">
    <property type="nucleotide sequence ID" value="NZ_CP068108.1"/>
</dbReference>